<evidence type="ECO:0000313" key="2">
    <source>
        <dbReference type="EMBL" id="KAF4954960.1"/>
    </source>
</evidence>
<evidence type="ECO:0000259" key="1">
    <source>
        <dbReference type="Pfam" id="PF00931"/>
    </source>
</evidence>
<accession>A0A8H4TBM3</accession>
<evidence type="ECO:0000313" key="3">
    <source>
        <dbReference type="Proteomes" id="UP000622797"/>
    </source>
</evidence>
<keyword evidence="3" id="KW-1185">Reference proteome</keyword>
<name>A0A8H4TBM3_9HYPO</name>
<dbReference type="InterPro" id="IPR011990">
    <property type="entry name" value="TPR-like_helical_dom_sf"/>
</dbReference>
<sequence length="939" mass="106796">MHLLSLDASGELGLTTFTQDIPPYAILSHTWGADDEEVTFRDLRKKSGKDKIGYEKIRFCGQQATNLTELSEAITSMFRWYRNAEKCYVYLSDVSSGNNEDGREMRRWKPAFRKSRWFTRAWTLQELIAPKSVGFFSCEGDYLGSKETLELQVHELTDISLAALRGAHLSEFSVHERFRWAEKRSAKRIEDRAYSLLGIFDVSMSLRYGEGDNAFKRLEKKTGLSSQDLHQISYPVHWNVPLTANTLFTGREEILEELESIVHDAIENPLPEEPCWIVVSGMGGQGKSELSLQLAHRVRQLFWGIFWVDVSTPTRAESGFLEIGERLQPPTQKLKSVRQGLANLKEPWLLVLDNADDVDVDYQRYFPSGLSGVVLLTSRNAECQHYATAKWIHLEGLPDPNARSLLFNAAHVPEHKYQNLENDAQAVVSLLRSHPLALIQAGSYVARGHCVLGDYPRVYERHRKRLLKFRPSQAQSRYGDVYATLEASAELLQSSDTEAANDALQLLSLLSILGNSPIPLQVFEEAWKQSRDITQKSDNTEANNDLRHLTSWHIPRLPQFSAPETSQWDSFQLIEAVNLLKTYSLISTEVSDKSELSVSMHPLVYVWANERLSPTQLHQSWIASGCLIALFSPNLVFWQKHQRQFHAHIHALLSRERSQLFSREPPAMIVRIFMSCAWQLYKMRDDERLLDLLDGILQDLNLDNMIVETQWLGIYELRGRGLIYHGRVKEAVVLMKQVVKAKEKTMAEADYSRLASQHVLSKVYQADGQIQKAIALMEHVAKVNEKILAEDDRSRLASQCGLAQVYQLDGQLQKAVTLMEHVVAINERILAEDHHSRLASQHILVSAYLGNGQSQKAVTLMEHVVKINKQNLAEDHPHVMSSQHQLAMAYRADGRVKEAVSLLEYVVKIRGQFLPESHPDLLTSQKELSALKSQRSGLL</sequence>
<gene>
    <name evidence="2" type="ORF">FSARC_11989</name>
</gene>
<dbReference type="Pfam" id="PF13374">
    <property type="entry name" value="TPR_10"/>
    <property type="match status" value="2"/>
</dbReference>
<proteinExistence type="predicted"/>
<dbReference type="Gene3D" id="1.25.40.10">
    <property type="entry name" value="Tetratricopeptide repeat domain"/>
    <property type="match status" value="1"/>
</dbReference>
<dbReference type="EMBL" id="JABEXW010000796">
    <property type="protein sequence ID" value="KAF4954960.1"/>
    <property type="molecule type" value="Genomic_DNA"/>
</dbReference>
<dbReference type="SUPFAM" id="SSF52540">
    <property type="entry name" value="P-loop containing nucleoside triphosphate hydrolases"/>
    <property type="match status" value="1"/>
</dbReference>
<dbReference type="PANTHER" id="PTHR10622:SF13">
    <property type="entry name" value="NACHT DOMAIN-CONTAINING PROTEIN"/>
    <property type="match status" value="1"/>
</dbReference>
<dbReference type="OrthoDB" id="5986190at2759"/>
<comment type="caution">
    <text evidence="2">The sequence shown here is derived from an EMBL/GenBank/DDBJ whole genome shotgun (WGS) entry which is preliminary data.</text>
</comment>
<dbReference type="GO" id="GO:0043531">
    <property type="term" value="F:ADP binding"/>
    <property type="evidence" value="ECO:0007669"/>
    <property type="project" value="InterPro"/>
</dbReference>
<dbReference type="SUPFAM" id="SSF48452">
    <property type="entry name" value="TPR-like"/>
    <property type="match status" value="2"/>
</dbReference>
<feature type="domain" description="NB-ARC" evidence="1">
    <location>
        <begin position="267"/>
        <end position="408"/>
    </location>
</feature>
<dbReference type="Proteomes" id="UP000622797">
    <property type="component" value="Unassembled WGS sequence"/>
</dbReference>
<dbReference type="Pfam" id="PF00931">
    <property type="entry name" value="NB-ARC"/>
    <property type="match status" value="1"/>
</dbReference>
<dbReference type="AlphaFoldDB" id="A0A8H4TBM3"/>
<dbReference type="Pfam" id="PF13424">
    <property type="entry name" value="TPR_12"/>
    <property type="match status" value="1"/>
</dbReference>
<dbReference type="InterPro" id="IPR002182">
    <property type="entry name" value="NB-ARC"/>
</dbReference>
<organism evidence="2 3">
    <name type="scientific">Fusarium sarcochroum</name>
    <dbReference type="NCBI Taxonomy" id="1208366"/>
    <lineage>
        <taxon>Eukaryota</taxon>
        <taxon>Fungi</taxon>
        <taxon>Dikarya</taxon>
        <taxon>Ascomycota</taxon>
        <taxon>Pezizomycotina</taxon>
        <taxon>Sordariomycetes</taxon>
        <taxon>Hypocreomycetidae</taxon>
        <taxon>Hypocreales</taxon>
        <taxon>Nectriaceae</taxon>
        <taxon>Fusarium</taxon>
        <taxon>Fusarium lateritium species complex</taxon>
    </lineage>
</organism>
<protein>
    <recommendedName>
        <fullName evidence="1">NB-ARC domain-containing protein</fullName>
    </recommendedName>
</protein>
<dbReference type="InterPro" id="IPR027417">
    <property type="entry name" value="P-loop_NTPase"/>
</dbReference>
<dbReference type="Gene3D" id="3.40.50.300">
    <property type="entry name" value="P-loop containing nucleotide triphosphate hydrolases"/>
    <property type="match status" value="1"/>
</dbReference>
<reference evidence="2" key="1">
    <citation type="journal article" date="2020" name="BMC Genomics">
        <title>Correction to: Identification and distribution of gene clusters required for synthesis of sphingolipid metabolism inhibitors in diverse species of the filamentous fungus Fusarium.</title>
        <authorList>
            <person name="Kim H.S."/>
            <person name="Lohmar J.M."/>
            <person name="Busman M."/>
            <person name="Brown D.W."/>
            <person name="Naumann T.A."/>
            <person name="Divon H.H."/>
            <person name="Lysoe E."/>
            <person name="Uhlig S."/>
            <person name="Proctor R.H."/>
        </authorList>
    </citation>
    <scope>NUCLEOTIDE SEQUENCE</scope>
    <source>
        <strain evidence="2">NRRL 20472</strain>
    </source>
</reference>
<reference evidence="2" key="2">
    <citation type="submission" date="2020-05" db="EMBL/GenBank/DDBJ databases">
        <authorList>
            <person name="Kim H.-S."/>
            <person name="Proctor R.H."/>
            <person name="Brown D.W."/>
        </authorList>
    </citation>
    <scope>NUCLEOTIDE SEQUENCE</scope>
    <source>
        <strain evidence="2">NRRL 20472</strain>
    </source>
</reference>
<dbReference type="PANTHER" id="PTHR10622">
    <property type="entry name" value="HET DOMAIN-CONTAINING PROTEIN"/>
    <property type="match status" value="1"/>
</dbReference>